<evidence type="ECO:0000256" key="1">
    <source>
        <dbReference type="ARBA" id="ARBA00004127"/>
    </source>
</evidence>
<feature type="transmembrane region" description="Helical" evidence="5">
    <location>
        <begin position="165"/>
        <end position="184"/>
    </location>
</feature>
<accession>A0A1X7ALX0</accession>
<dbReference type="GO" id="GO:0035435">
    <property type="term" value="P:phosphate ion transmembrane transport"/>
    <property type="evidence" value="ECO:0007669"/>
    <property type="project" value="TreeGrafter"/>
</dbReference>
<sequence>MRLKKTPEIPVGYTRTQANEYSRIRLQVLISVFLCYSAYYLVRKDFVLVVPDLAAEGWSKQYLGLVMAVMTVSYGLSNLFMGFLADKVSIRRLMPVCLVVSACASLGLVWVTATSCSLILILILMFINGWMQGVGWPSSAKAIAHWFQKEERGRATSFWNLSNNLGAGLLGPLAILAVAVCSWWQCKLLFPAVLALTTAFVCWRWIRDRPEDCGLPPLQDTQEANHTEHEEEADKAESGLRGFVACCLKLPELWLLAILNVCVYFIRFGVIDWVPLYMIEKCGVSFEIASWAFTTFEFAAIPGTLLCGYVSDKLFKGRRVPVNLLNMSLVLLALLGYWQCSDEHWIVPILMLGIIGFLIYGCVVLLHVHIIDIAPRRYVAACVGFCGLFGYLFGASGANLVLGGVIDSWGWDGGFQLITSIGIVAVLILLLLWQMDNNRIRPDEQPVDKGKTEPSLNNGPVAERVIQV</sequence>
<dbReference type="InterPro" id="IPR051337">
    <property type="entry name" value="OPA_Antiporter"/>
</dbReference>
<dbReference type="InterPro" id="IPR020846">
    <property type="entry name" value="MFS_dom"/>
</dbReference>
<dbReference type="GO" id="GO:0061513">
    <property type="term" value="F:glucose 6-phosphate:phosphate antiporter activity"/>
    <property type="evidence" value="ECO:0007669"/>
    <property type="project" value="TreeGrafter"/>
</dbReference>
<comment type="subcellular location">
    <subcellularLocation>
        <location evidence="1">Endomembrane system</location>
        <topology evidence="1">Multi-pass membrane protein</topology>
    </subcellularLocation>
</comment>
<dbReference type="PANTHER" id="PTHR43826:SF6">
    <property type="entry name" value="GLYCEROL-3-PHOSPHATE TRANSPORTER"/>
    <property type="match status" value="1"/>
</dbReference>
<evidence type="ECO:0000256" key="3">
    <source>
        <dbReference type="ARBA" id="ARBA00022989"/>
    </source>
</evidence>
<dbReference type="Gene3D" id="1.20.1250.20">
    <property type="entry name" value="MFS general substrate transporter like domains"/>
    <property type="match status" value="2"/>
</dbReference>
<feature type="transmembrane region" description="Helical" evidence="5">
    <location>
        <begin position="62"/>
        <end position="84"/>
    </location>
</feature>
<dbReference type="Proteomes" id="UP000196573">
    <property type="component" value="Unassembled WGS sequence"/>
</dbReference>
<gene>
    <name evidence="7" type="primary">glpT_3</name>
    <name evidence="7" type="ORF">EHSB41UT_02802</name>
</gene>
<feature type="transmembrane region" description="Helical" evidence="5">
    <location>
        <begin position="322"/>
        <end position="339"/>
    </location>
</feature>
<keyword evidence="2 5" id="KW-0812">Transmembrane</keyword>
<dbReference type="AlphaFoldDB" id="A0A1X7ALX0"/>
<feature type="transmembrane region" description="Helical" evidence="5">
    <location>
        <begin position="345"/>
        <end position="366"/>
    </location>
</feature>
<dbReference type="OrthoDB" id="9766638at2"/>
<dbReference type="GO" id="GO:0005886">
    <property type="term" value="C:plasma membrane"/>
    <property type="evidence" value="ECO:0007669"/>
    <property type="project" value="TreeGrafter"/>
</dbReference>
<dbReference type="PROSITE" id="PS50850">
    <property type="entry name" value="MFS"/>
    <property type="match status" value="1"/>
</dbReference>
<feature type="transmembrane region" description="Helical" evidence="5">
    <location>
        <begin position="24"/>
        <end position="42"/>
    </location>
</feature>
<dbReference type="GO" id="GO:0012505">
    <property type="term" value="C:endomembrane system"/>
    <property type="evidence" value="ECO:0007669"/>
    <property type="project" value="UniProtKB-SubCell"/>
</dbReference>
<feature type="transmembrane region" description="Helical" evidence="5">
    <location>
        <begin position="96"/>
        <end position="127"/>
    </location>
</feature>
<evidence type="ECO:0000313" key="7">
    <source>
        <dbReference type="EMBL" id="SMA48599.1"/>
    </source>
</evidence>
<protein>
    <submittedName>
        <fullName evidence="7">Glycerol-3-phosphate transporter</fullName>
    </submittedName>
</protein>
<feature type="transmembrane region" description="Helical" evidence="5">
    <location>
        <begin position="414"/>
        <end position="433"/>
    </location>
</feature>
<dbReference type="PIRSF" id="PIRSF002808">
    <property type="entry name" value="Hexose_phosphate_transp"/>
    <property type="match status" value="1"/>
</dbReference>
<feature type="transmembrane region" description="Helical" evidence="5">
    <location>
        <begin position="253"/>
        <end position="276"/>
    </location>
</feature>
<feature type="transmembrane region" description="Helical" evidence="5">
    <location>
        <begin position="288"/>
        <end position="310"/>
    </location>
</feature>
<keyword evidence="3 5" id="KW-1133">Transmembrane helix</keyword>
<evidence type="ECO:0000256" key="4">
    <source>
        <dbReference type="ARBA" id="ARBA00023136"/>
    </source>
</evidence>
<organism evidence="7 8">
    <name type="scientific">Parendozoicomonas haliclonae</name>
    <dbReference type="NCBI Taxonomy" id="1960125"/>
    <lineage>
        <taxon>Bacteria</taxon>
        <taxon>Pseudomonadati</taxon>
        <taxon>Pseudomonadota</taxon>
        <taxon>Gammaproteobacteria</taxon>
        <taxon>Oceanospirillales</taxon>
        <taxon>Endozoicomonadaceae</taxon>
        <taxon>Parendozoicomonas</taxon>
    </lineage>
</organism>
<reference evidence="7 8" key="1">
    <citation type="submission" date="2017-03" db="EMBL/GenBank/DDBJ databases">
        <authorList>
            <person name="Afonso C.L."/>
            <person name="Miller P.J."/>
            <person name="Scott M.A."/>
            <person name="Spackman E."/>
            <person name="Goraichik I."/>
            <person name="Dimitrov K.M."/>
            <person name="Suarez D.L."/>
            <person name="Swayne D.E."/>
        </authorList>
    </citation>
    <scope>NUCLEOTIDE SEQUENCE [LARGE SCALE GENOMIC DNA]</scope>
    <source>
        <strain evidence="7">SB41UT1</strain>
    </source>
</reference>
<evidence type="ECO:0000256" key="2">
    <source>
        <dbReference type="ARBA" id="ARBA00022692"/>
    </source>
</evidence>
<feature type="domain" description="Major facilitator superfamily (MFS) profile" evidence="6">
    <location>
        <begin position="24"/>
        <end position="437"/>
    </location>
</feature>
<dbReference type="InterPro" id="IPR036259">
    <property type="entry name" value="MFS_trans_sf"/>
</dbReference>
<evidence type="ECO:0000256" key="5">
    <source>
        <dbReference type="SAM" id="Phobius"/>
    </source>
</evidence>
<name>A0A1X7ALX0_9GAMM</name>
<dbReference type="InterPro" id="IPR011701">
    <property type="entry name" value="MFS"/>
</dbReference>
<evidence type="ECO:0000259" key="6">
    <source>
        <dbReference type="PROSITE" id="PS50850"/>
    </source>
</evidence>
<dbReference type="RefSeq" id="WP_087110933.1">
    <property type="nucleotide sequence ID" value="NZ_CBCSCN010000006.1"/>
</dbReference>
<dbReference type="Pfam" id="PF07690">
    <property type="entry name" value="MFS_1"/>
    <property type="match status" value="1"/>
</dbReference>
<dbReference type="InterPro" id="IPR000849">
    <property type="entry name" value="Sugar_P_transporter"/>
</dbReference>
<keyword evidence="4 5" id="KW-0472">Membrane</keyword>
<dbReference type="PANTHER" id="PTHR43826">
    <property type="entry name" value="GLUCOSE-6-PHOSPHATE EXCHANGER SLC37A4"/>
    <property type="match status" value="1"/>
</dbReference>
<dbReference type="EMBL" id="FWPT01000006">
    <property type="protein sequence ID" value="SMA48599.1"/>
    <property type="molecule type" value="Genomic_DNA"/>
</dbReference>
<dbReference type="SUPFAM" id="SSF103473">
    <property type="entry name" value="MFS general substrate transporter"/>
    <property type="match status" value="1"/>
</dbReference>
<feature type="transmembrane region" description="Helical" evidence="5">
    <location>
        <begin position="378"/>
        <end position="402"/>
    </location>
</feature>
<proteinExistence type="predicted"/>
<keyword evidence="8" id="KW-1185">Reference proteome</keyword>
<evidence type="ECO:0000313" key="8">
    <source>
        <dbReference type="Proteomes" id="UP000196573"/>
    </source>
</evidence>